<evidence type="ECO:0000256" key="2">
    <source>
        <dbReference type="ARBA" id="ARBA00010199"/>
    </source>
</evidence>
<evidence type="ECO:0000256" key="3">
    <source>
        <dbReference type="ARBA" id="ARBA00022692"/>
    </source>
</evidence>
<comment type="similarity">
    <text evidence="2">Belongs to the multi antimicrobial extrusion (MATE) (TC 2.A.66.1) family.</text>
</comment>
<evidence type="ECO:0000313" key="9">
    <source>
        <dbReference type="Proteomes" id="UP001498476"/>
    </source>
</evidence>
<sequence length="527" mass="57263">MISAEQNLLLSQAQISPSNTVTAVHDKVQLVESPRSMTLGNRHGQTHDALDETTPLLPEQPCVPQDEQDPIVARPGNIWSELWLICRYSGPLIVTYLLQYSSTVITTIVAGHLSADDLGAASIGLTTMNIIGYAIIEGMATALDTLCAQAYGSGRLTNVGLHVQRMLVVMAISIVPIGAFWLCSPWFLPLIVNQPQLAMKASVFLQVSLIGLPGYAFFEAGKRFLQAQGDFKSGTIVLIICTPANAILSWLFTIKFDMGLPGAALAQALANTLRPILLLLYILFFGQWSLQCWGGWSREALRSWGAILSLSAAGTAVNMAEWMAFEVLMISTSYIDTNHLAAQTILSTISIISWHIPFSISVAVSTRMGNFIGAGLIHLARREAMLYAIIFLADGIFNGLFIFLVRHQLTPLFSTNPEVVHIAVKSMLAVAAFQIIDAVNNGCNAMLRGLGRQSVAAWVVLVVNYLAAVPLAIWLELGSPDMKVDGIWIGLGCGMALIAVVECGYMKWISWQACIDDVRQRESEGVE</sequence>
<feature type="transmembrane region" description="Helical" evidence="7">
    <location>
        <begin position="230"/>
        <end position="252"/>
    </location>
</feature>
<dbReference type="Pfam" id="PF01554">
    <property type="entry name" value="MatE"/>
    <property type="match status" value="2"/>
</dbReference>
<feature type="transmembrane region" description="Helical" evidence="7">
    <location>
        <begin position="167"/>
        <end position="191"/>
    </location>
</feature>
<dbReference type="CDD" id="cd13132">
    <property type="entry name" value="MATE_eukaryotic"/>
    <property type="match status" value="1"/>
</dbReference>
<evidence type="ECO:0000313" key="8">
    <source>
        <dbReference type="EMBL" id="KAK7424068.1"/>
    </source>
</evidence>
<gene>
    <name evidence="8" type="ORF">QQX98_000678</name>
</gene>
<evidence type="ECO:0008006" key="10">
    <source>
        <dbReference type="Google" id="ProtNLM"/>
    </source>
</evidence>
<dbReference type="PANTHER" id="PTHR11206">
    <property type="entry name" value="MULTIDRUG RESISTANCE PROTEIN"/>
    <property type="match status" value="1"/>
</dbReference>
<organism evidence="8 9">
    <name type="scientific">Neonectria punicea</name>
    <dbReference type="NCBI Taxonomy" id="979145"/>
    <lineage>
        <taxon>Eukaryota</taxon>
        <taxon>Fungi</taxon>
        <taxon>Dikarya</taxon>
        <taxon>Ascomycota</taxon>
        <taxon>Pezizomycotina</taxon>
        <taxon>Sordariomycetes</taxon>
        <taxon>Hypocreomycetidae</taxon>
        <taxon>Hypocreales</taxon>
        <taxon>Nectriaceae</taxon>
        <taxon>Neonectria</taxon>
    </lineage>
</organism>
<name>A0ABR1HTP5_9HYPO</name>
<feature type="transmembrane region" description="Helical" evidence="7">
    <location>
        <begin position="455"/>
        <end position="475"/>
    </location>
</feature>
<feature type="transmembrane region" description="Helical" evidence="7">
    <location>
        <begin position="385"/>
        <end position="407"/>
    </location>
</feature>
<feature type="transmembrane region" description="Helical" evidence="7">
    <location>
        <begin position="345"/>
        <end position="364"/>
    </location>
</feature>
<accession>A0ABR1HTP5</accession>
<proteinExistence type="inferred from homology"/>
<feature type="transmembrane region" description="Helical" evidence="7">
    <location>
        <begin position="197"/>
        <end position="218"/>
    </location>
</feature>
<feature type="transmembrane region" description="Helical" evidence="7">
    <location>
        <begin position="304"/>
        <end position="325"/>
    </location>
</feature>
<comment type="subcellular location">
    <subcellularLocation>
        <location evidence="1">Membrane</location>
        <topology evidence="1">Multi-pass membrane protein</topology>
    </subcellularLocation>
</comment>
<keyword evidence="9" id="KW-1185">Reference proteome</keyword>
<feature type="transmembrane region" description="Helical" evidence="7">
    <location>
        <begin position="419"/>
        <end position="443"/>
    </location>
</feature>
<evidence type="ECO:0000256" key="4">
    <source>
        <dbReference type="ARBA" id="ARBA00022989"/>
    </source>
</evidence>
<dbReference type="InterPro" id="IPR002528">
    <property type="entry name" value="MATE_fam"/>
</dbReference>
<evidence type="ECO:0000256" key="5">
    <source>
        <dbReference type="ARBA" id="ARBA00023136"/>
    </source>
</evidence>
<evidence type="ECO:0000256" key="6">
    <source>
        <dbReference type="SAM" id="MobiDB-lite"/>
    </source>
</evidence>
<keyword evidence="3 7" id="KW-0812">Transmembrane</keyword>
<evidence type="ECO:0000256" key="7">
    <source>
        <dbReference type="SAM" id="Phobius"/>
    </source>
</evidence>
<protein>
    <recommendedName>
        <fullName evidence="10">Ethionine resistance protein</fullName>
    </recommendedName>
</protein>
<reference evidence="8 9" key="1">
    <citation type="journal article" date="2025" name="Microbiol. Resour. Announc.">
        <title>Draft genome sequences for Neonectria magnoliae and Neonectria punicea, canker pathogens of Liriodendron tulipifera and Acer saccharum in West Virginia.</title>
        <authorList>
            <person name="Petronek H.M."/>
            <person name="Kasson M.T."/>
            <person name="Metheny A.M."/>
            <person name="Stauder C.M."/>
            <person name="Lovett B."/>
            <person name="Lynch S.C."/>
            <person name="Garnas J.R."/>
            <person name="Kasson L.R."/>
            <person name="Stajich J.E."/>
        </authorList>
    </citation>
    <scope>NUCLEOTIDE SEQUENCE [LARGE SCALE GENOMIC DNA]</scope>
    <source>
        <strain evidence="8 9">NRRL 64653</strain>
    </source>
</reference>
<dbReference type="Proteomes" id="UP001498476">
    <property type="component" value="Unassembled WGS sequence"/>
</dbReference>
<feature type="transmembrane region" description="Helical" evidence="7">
    <location>
        <begin position="264"/>
        <end position="284"/>
    </location>
</feature>
<feature type="transmembrane region" description="Helical" evidence="7">
    <location>
        <begin position="487"/>
        <end position="505"/>
    </location>
</feature>
<dbReference type="InterPro" id="IPR045069">
    <property type="entry name" value="MATE_euk"/>
</dbReference>
<dbReference type="NCBIfam" id="TIGR00797">
    <property type="entry name" value="matE"/>
    <property type="match status" value="1"/>
</dbReference>
<keyword evidence="5 7" id="KW-0472">Membrane</keyword>
<feature type="region of interest" description="Disordered" evidence="6">
    <location>
        <begin position="38"/>
        <end position="58"/>
    </location>
</feature>
<comment type="caution">
    <text evidence="8">The sequence shown here is derived from an EMBL/GenBank/DDBJ whole genome shotgun (WGS) entry which is preliminary data.</text>
</comment>
<keyword evidence="4 7" id="KW-1133">Transmembrane helix</keyword>
<dbReference type="EMBL" id="JAZAVJ010000006">
    <property type="protein sequence ID" value="KAK7424068.1"/>
    <property type="molecule type" value="Genomic_DNA"/>
</dbReference>
<evidence type="ECO:0000256" key="1">
    <source>
        <dbReference type="ARBA" id="ARBA00004141"/>
    </source>
</evidence>